<dbReference type="AlphaFoldDB" id="A0A517YRJ1"/>
<sequence length="198" mass="22167">MALKKQEMTDAVSEVYARALIEIAEEHGELDTVAGELNELAAVIEQEPDMMRIMRNLAISKREKAGFIERVFRGRFSDTMYKFLQVVNEKDRLVSLAGMVTAYDELLREKRNVVKVEAWVARELDSSEIDRVAQSIGESLGGKTVELELQVDESLIGGLKIRVGDKLIDASVSSQLNLMQQRLVKVGREKAREAAATL</sequence>
<dbReference type="InterPro" id="IPR000711">
    <property type="entry name" value="ATPase_OSCP/dsu"/>
</dbReference>
<name>A0A517YRJ1_9BACT</name>
<dbReference type="NCBIfam" id="TIGR01145">
    <property type="entry name" value="ATP_synt_delta"/>
    <property type="match status" value="1"/>
</dbReference>
<dbReference type="KEGG" id="pcor:KS4_08730"/>
<keyword evidence="9" id="KW-1185">Reference proteome</keyword>
<dbReference type="PROSITE" id="PS00389">
    <property type="entry name" value="ATPASE_DELTA"/>
    <property type="match status" value="1"/>
</dbReference>
<dbReference type="OrthoDB" id="9802471at2"/>
<reference evidence="8 9" key="1">
    <citation type="submission" date="2019-02" db="EMBL/GenBank/DDBJ databases">
        <title>Deep-cultivation of Planctomycetes and their phenomic and genomic characterization uncovers novel biology.</title>
        <authorList>
            <person name="Wiegand S."/>
            <person name="Jogler M."/>
            <person name="Boedeker C."/>
            <person name="Pinto D."/>
            <person name="Vollmers J."/>
            <person name="Rivas-Marin E."/>
            <person name="Kohn T."/>
            <person name="Peeters S.H."/>
            <person name="Heuer A."/>
            <person name="Rast P."/>
            <person name="Oberbeckmann S."/>
            <person name="Bunk B."/>
            <person name="Jeske O."/>
            <person name="Meyerdierks A."/>
            <person name="Storesund J.E."/>
            <person name="Kallscheuer N."/>
            <person name="Luecker S."/>
            <person name="Lage O.M."/>
            <person name="Pohl T."/>
            <person name="Merkel B.J."/>
            <person name="Hornburger P."/>
            <person name="Mueller R.-W."/>
            <person name="Bruemmer F."/>
            <person name="Labrenz M."/>
            <person name="Spormann A.M."/>
            <person name="Op den Camp H."/>
            <person name="Overmann J."/>
            <person name="Amann R."/>
            <person name="Jetten M.S.M."/>
            <person name="Mascher T."/>
            <person name="Medema M.H."/>
            <person name="Devos D.P."/>
            <person name="Kaster A.-K."/>
            <person name="Ovreas L."/>
            <person name="Rohde M."/>
            <person name="Galperin M.Y."/>
            <person name="Jogler C."/>
        </authorList>
    </citation>
    <scope>NUCLEOTIDE SEQUENCE [LARGE SCALE GENOMIC DNA]</scope>
    <source>
        <strain evidence="8 9">KS4</strain>
    </source>
</reference>
<keyword evidence="2 7" id="KW-0813">Transport</keyword>
<dbReference type="InterPro" id="IPR020781">
    <property type="entry name" value="ATPase_OSCP/d_CS"/>
</dbReference>
<keyword evidence="7" id="KW-1003">Cell membrane</keyword>
<comment type="subcellular location">
    <subcellularLocation>
        <location evidence="7">Cell membrane</location>
        <topology evidence="7">Peripheral membrane protein</topology>
    </subcellularLocation>
    <subcellularLocation>
        <location evidence="1">Membrane</location>
    </subcellularLocation>
</comment>
<dbReference type="Proteomes" id="UP000317369">
    <property type="component" value="Chromosome"/>
</dbReference>
<dbReference type="HAMAP" id="MF_01416">
    <property type="entry name" value="ATP_synth_delta_bact"/>
    <property type="match status" value="1"/>
</dbReference>
<keyword evidence="7" id="KW-0139">CF(1)</keyword>
<evidence type="ECO:0000256" key="6">
    <source>
        <dbReference type="ARBA" id="ARBA00023310"/>
    </source>
</evidence>
<evidence type="ECO:0000256" key="3">
    <source>
        <dbReference type="ARBA" id="ARBA00022781"/>
    </source>
</evidence>
<dbReference type="InterPro" id="IPR026015">
    <property type="entry name" value="ATP_synth_OSCP/delta_N_sf"/>
</dbReference>
<dbReference type="GO" id="GO:0005886">
    <property type="term" value="C:plasma membrane"/>
    <property type="evidence" value="ECO:0007669"/>
    <property type="project" value="UniProtKB-SubCell"/>
</dbReference>
<evidence type="ECO:0000256" key="5">
    <source>
        <dbReference type="ARBA" id="ARBA00023136"/>
    </source>
</evidence>
<evidence type="ECO:0000313" key="8">
    <source>
        <dbReference type="EMBL" id="QDU32837.1"/>
    </source>
</evidence>
<protein>
    <recommendedName>
        <fullName evidence="7">ATP synthase subunit delta</fullName>
    </recommendedName>
    <alternativeName>
        <fullName evidence="7">ATP synthase F(1) sector subunit delta</fullName>
    </alternativeName>
    <alternativeName>
        <fullName evidence="7">F-type ATPase subunit delta</fullName>
        <shortName evidence="7">F-ATPase subunit delta</shortName>
    </alternativeName>
</protein>
<dbReference type="GO" id="GO:0046933">
    <property type="term" value="F:proton-transporting ATP synthase activity, rotational mechanism"/>
    <property type="evidence" value="ECO:0007669"/>
    <property type="project" value="UniProtKB-UniRule"/>
</dbReference>
<organism evidence="8 9">
    <name type="scientific">Poriferisphaera corsica</name>
    <dbReference type="NCBI Taxonomy" id="2528020"/>
    <lineage>
        <taxon>Bacteria</taxon>
        <taxon>Pseudomonadati</taxon>
        <taxon>Planctomycetota</taxon>
        <taxon>Phycisphaerae</taxon>
        <taxon>Phycisphaerales</taxon>
        <taxon>Phycisphaeraceae</taxon>
        <taxon>Poriferisphaera</taxon>
    </lineage>
</organism>
<keyword evidence="3 7" id="KW-0375">Hydrogen ion transport</keyword>
<dbReference type="GO" id="GO:0045259">
    <property type="term" value="C:proton-transporting ATP synthase complex"/>
    <property type="evidence" value="ECO:0007669"/>
    <property type="project" value="UniProtKB-KW"/>
</dbReference>
<comment type="function">
    <text evidence="7">F(1)F(0) ATP synthase produces ATP from ADP in the presence of a proton or sodium gradient. F-type ATPases consist of two structural domains, F(1) containing the extramembraneous catalytic core and F(0) containing the membrane proton channel, linked together by a central stalk and a peripheral stalk. During catalysis, ATP synthesis in the catalytic domain of F(1) is coupled via a rotary mechanism of the central stalk subunits to proton translocation.</text>
</comment>
<dbReference type="PRINTS" id="PR00125">
    <property type="entry name" value="ATPASEDELTA"/>
</dbReference>
<proteinExistence type="inferred from homology"/>
<dbReference type="SUPFAM" id="SSF47928">
    <property type="entry name" value="N-terminal domain of the delta subunit of the F1F0-ATP synthase"/>
    <property type="match status" value="1"/>
</dbReference>
<evidence type="ECO:0000256" key="7">
    <source>
        <dbReference type="HAMAP-Rule" id="MF_01416"/>
    </source>
</evidence>
<comment type="similarity">
    <text evidence="7">Belongs to the ATPase delta chain family.</text>
</comment>
<dbReference type="RefSeq" id="WP_145075020.1">
    <property type="nucleotide sequence ID" value="NZ_CP036425.1"/>
</dbReference>
<dbReference type="Pfam" id="PF00213">
    <property type="entry name" value="OSCP"/>
    <property type="match status" value="1"/>
</dbReference>
<evidence type="ECO:0000256" key="4">
    <source>
        <dbReference type="ARBA" id="ARBA00023065"/>
    </source>
</evidence>
<dbReference type="EMBL" id="CP036425">
    <property type="protein sequence ID" value="QDU32837.1"/>
    <property type="molecule type" value="Genomic_DNA"/>
</dbReference>
<evidence type="ECO:0000256" key="1">
    <source>
        <dbReference type="ARBA" id="ARBA00004370"/>
    </source>
</evidence>
<evidence type="ECO:0000256" key="2">
    <source>
        <dbReference type="ARBA" id="ARBA00022448"/>
    </source>
</evidence>
<keyword evidence="6 7" id="KW-0066">ATP synthesis</keyword>
<evidence type="ECO:0000313" key="9">
    <source>
        <dbReference type="Proteomes" id="UP000317369"/>
    </source>
</evidence>
<comment type="function">
    <text evidence="7">This protein is part of the stalk that links CF(0) to CF(1). It either transmits conformational changes from CF(0) to CF(1) or is implicated in proton conduction.</text>
</comment>
<dbReference type="PANTHER" id="PTHR11910">
    <property type="entry name" value="ATP SYNTHASE DELTA CHAIN"/>
    <property type="match status" value="1"/>
</dbReference>
<gene>
    <name evidence="7 8" type="primary">atpH</name>
    <name evidence="8" type="ORF">KS4_08730</name>
</gene>
<accession>A0A517YRJ1</accession>
<dbReference type="Gene3D" id="1.10.520.20">
    <property type="entry name" value="N-terminal domain of the delta subunit of the F1F0-ATP synthase"/>
    <property type="match status" value="1"/>
</dbReference>
<keyword evidence="5 7" id="KW-0472">Membrane</keyword>
<keyword evidence="4 7" id="KW-0406">Ion transport</keyword>